<keyword evidence="3" id="KW-0731">Sigma factor</keyword>
<gene>
    <name evidence="7" type="ORF">EG028_14730</name>
</gene>
<dbReference type="InterPro" id="IPR013324">
    <property type="entry name" value="RNA_pol_sigma_r3/r4-like"/>
</dbReference>
<dbReference type="InterPro" id="IPR013325">
    <property type="entry name" value="RNA_pol_sigma_r2"/>
</dbReference>
<dbReference type="InterPro" id="IPR007627">
    <property type="entry name" value="RNA_pol_sigma70_r2"/>
</dbReference>
<dbReference type="SUPFAM" id="SSF88946">
    <property type="entry name" value="Sigma2 domain of RNA polymerase sigma factors"/>
    <property type="match status" value="1"/>
</dbReference>
<keyword evidence="4" id="KW-0804">Transcription</keyword>
<evidence type="ECO:0000256" key="4">
    <source>
        <dbReference type="ARBA" id="ARBA00023163"/>
    </source>
</evidence>
<dbReference type="RefSeq" id="WP_120517130.1">
    <property type="nucleotide sequence ID" value="NZ_QXZY01000008.1"/>
</dbReference>
<dbReference type="Proteomes" id="UP000279089">
    <property type="component" value="Unassembled WGS sequence"/>
</dbReference>
<evidence type="ECO:0000313" key="8">
    <source>
        <dbReference type="Proteomes" id="UP000279089"/>
    </source>
</evidence>
<dbReference type="Gene3D" id="1.10.10.10">
    <property type="entry name" value="Winged helix-like DNA-binding domain superfamily/Winged helix DNA-binding domain"/>
    <property type="match status" value="1"/>
</dbReference>
<dbReference type="AlphaFoldDB" id="A0A3N4M9Y1"/>
<dbReference type="PANTHER" id="PTHR43133">
    <property type="entry name" value="RNA POLYMERASE ECF-TYPE SIGMA FACTO"/>
    <property type="match status" value="1"/>
</dbReference>
<dbReference type="GO" id="GO:0003677">
    <property type="term" value="F:DNA binding"/>
    <property type="evidence" value="ECO:0007669"/>
    <property type="project" value="InterPro"/>
</dbReference>
<dbReference type="Pfam" id="PF08281">
    <property type="entry name" value="Sigma70_r4_2"/>
    <property type="match status" value="1"/>
</dbReference>
<dbReference type="InterPro" id="IPR013249">
    <property type="entry name" value="RNA_pol_sigma70_r4_t2"/>
</dbReference>
<dbReference type="GO" id="GO:0016987">
    <property type="term" value="F:sigma factor activity"/>
    <property type="evidence" value="ECO:0007669"/>
    <property type="project" value="UniProtKB-KW"/>
</dbReference>
<evidence type="ECO:0000256" key="1">
    <source>
        <dbReference type="ARBA" id="ARBA00010641"/>
    </source>
</evidence>
<dbReference type="SUPFAM" id="SSF88659">
    <property type="entry name" value="Sigma3 and sigma4 domains of RNA polymerase sigma factors"/>
    <property type="match status" value="1"/>
</dbReference>
<proteinExistence type="inferred from homology"/>
<feature type="domain" description="RNA polymerase sigma-70 region 2" evidence="5">
    <location>
        <begin position="32"/>
        <end position="93"/>
    </location>
</feature>
<dbReference type="PANTHER" id="PTHR43133:SF46">
    <property type="entry name" value="RNA POLYMERASE SIGMA-70 FACTOR ECF SUBFAMILY"/>
    <property type="match status" value="1"/>
</dbReference>
<dbReference type="EMBL" id="RMBX01000007">
    <property type="protein sequence ID" value="RPD40554.1"/>
    <property type="molecule type" value="Genomic_DNA"/>
</dbReference>
<comment type="similarity">
    <text evidence="1">Belongs to the sigma-70 factor family. ECF subfamily.</text>
</comment>
<keyword evidence="8" id="KW-1185">Reference proteome</keyword>
<dbReference type="InterPro" id="IPR036388">
    <property type="entry name" value="WH-like_DNA-bd_sf"/>
</dbReference>
<dbReference type="CDD" id="cd06171">
    <property type="entry name" value="Sigma70_r4"/>
    <property type="match status" value="1"/>
</dbReference>
<evidence type="ECO:0000259" key="5">
    <source>
        <dbReference type="Pfam" id="PF04542"/>
    </source>
</evidence>
<evidence type="ECO:0000256" key="2">
    <source>
        <dbReference type="ARBA" id="ARBA00023015"/>
    </source>
</evidence>
<dbReference type="InterPro" id="IPR014284">
    <property type="entry name" value="RNA_pol_sigma-70_dom"/>
</dbReference>
<evidence type="ECO:0000313" key="7">
    <source>
        <dbReference type="EMBL" id="RPD40554.1"/>
    </source>
</evidence>
<keyword evidence="2" id="KW-0805">Transcription regulation</keyword>
<dbReference type="InterPro" id="IPR039425">
    <property type="entry name" value="RNA_pol_sigma-70-like"/>
</dbReference>
<comment type="caution">
    <text evidence="7">The sequence shown here is derived from an EMBL/GenBank/DDBJ whole genome shotgun (WGS) entry which is preliminary data.</text>
</comment>
<evidence type="ECO:0000256" key="3">
    <source>
        <dbReference type="ARBA" id="ARBA00023082"/>
    </source>
</evidence>
<name>A0A3N4M9Y1_9BACT</name>
<dbReference type="Gene3D" id="1.10.1740.10">
    <property type="match status" value="1"/>
</dbReference>
<dbReference type="NCBIfam" id="TIGR02937">
    <property type="entry name" value="sigma70-ECF"/>
    <property type="match status" value="1"/>
</dbReference>
<reference evidence="8" key="1">
    <citation type="submission" date="2018-11" db="EMBL/GenBank/DDBJ databases">
        <title>Chitinophaga lutea sp.nov., isolate from arsenic contaminated soil.</title>
        <authorList>
            <person name="Zong Y."/>
        </authorList>
    </citation>
    <scope>NUCLEOTIDE SEQUENCE [LARGE SCALE GENOMIC DNA]</scope>
    <source>
        <strain evidence="8">YLT18</strain>
    </source>
</reference>
<dbReference type="GO" id="GO:0006352">
    <property type="term" value="P:DNA-templated transcription initiation"/>
    <property type="evidence" value="ECO:0007669"/>
    <property type="project" value="InterPro"/>
</dbReference>
<dbReference type="Pfam" id="PF04542">
    <property type="entry name" value="Sigma70_r2"/>
    <property type="match status" value="1"/>
</dbReference>
<dbReference type="OrthoDB" id="9150024at2"/>
<protein>
    <submittedName>
        <fullName evidence="7">Sigma-70 family RNA polymerase sigma factor</fullName>
    </submittedName>
</protein>
<evidence type="ECO:0000259" key="6">
    <source>
        <dbReference type="Pfam" id="PF08281"/>
    </source>
</evidence>
<feature type="domain" description="RNA polymerase sigma factor 70 region 4 type 2" evidence="6">
    <location>
        <begin position="127"/>
        <end position="178"/>
    </location>
</feature>
<accession>A0A3N4M9Y1</accession>
<organism evidence="7 8">
    <name type="scientific">Chitinophaga barathri</name>
    <dbReference type="NCBI Taxonomy" id="1647451"/>
    <lineage>
        <taxon>Bacteria</taxon>
        <taxon>Pseudomonadati</taxon>
        <taxon>Bacteroidota</taxon>
        <taxon>Chitinophagia</taxon>
        <taxon>Chitinophagales</taxon>
        <taxon>Chitinophagaceae</taxon>
        <taxon>Chitinophaga</taxon>
    </lineage>
</organism>
<sequence length="196" mass="23345">MPGTYDQGEDLTRYWEAVLQNDTRAYAHIHGHLHPVLFRYALAMLNDEDLAEDAVQEVFIRIWYRKKETGPLRNVRAFFFTALRRQALNQLRGVRSMQILHTEEPDIEFSPEDIMIAAEQQTEQQLKLSQYLNQLPKRQKEVIYLRFYEELTYPEIAEIMKVNYQSVINLAHKAIAQLRNLMGQVPLWWLFFRVMT</sequence>